<feature type="domain" description="RNA polymerase sigma-70 region 2" evidence="6">
    <location>
        <begin position="15"/>
        <end position="74"/>
    </location>
</feature>
<dbReference type="CDD" id="cd06171">
    <property type="entry name" value="Sigma70_r4"/>
    <property type="match status" value="1"/>
</dbReference>
<evidence type="ECO:0000256" key="1">
    <source>
        <dbReference type="ARBA" id="ARBA00010641"/>
    </source>
</evidence>
<dbReference type="SUPFAM" id="SSF88659">
    <property type="entry name" value="Sigma3 and sigma4 domains of RNA polymerase sigma factors"/>
    <property type="match status" value="1"/>
</dbReference>
<dbReference type="PANTHER" id="PTHR43133">
    <property type="entry name" value="RNA POLYMERASE ECF-TYPE SIGMA FACTO"/>
    <property type="match status" value="1"/>
</dbReference>
<evidence type="ECO:0000259" key="6">
    <source>
        <dbReference type="Pfam" id="PF04542"/>
    </source>
</evidence>
<dbReference type="Gene3D" id="1.10.10.10">
    <property type="entry name" value="Winged helix-like DNA-binding domain superfamily/Winged helix DNA-binding domain"/>
    <property type="match status" value="1"/>
</dbReference>
<dbReference type="GO" id="GO:0003677">
    <property type="term" value="F:DNA binding"/>
    <property type="evidence" value="ECO:0007669"/>
    <property type="project" value="UniProtKB-KW"/>
</dbReference>
<evidence type="ECO:0000313" key="9">
    <source>
        <dbReference type="Proteomes" id="UP000277671"/>
    </source>
</evidence>
<dbReference type="Pfam" id="PF08281">
    <property type="entry name" value="Sigma70_r4_2"/>
    <property type="match status" value="1"/>
</dbReference>
<dbReference type="InterPro" id="IPR013249">
    <property type="entry name" value="RNA_pol_sigma70_r4_t2"/>
</dbReference>
<dbReference type="Gene3D" id="1.10.1740.10">
    <property type="match status" value="1"/>
</dbReference>
<dbReference type="NCBIfam" id="TIGR02937">
    <property type="entry name" value="sigma70-ECF"/>
    <property type="match status" value="1"/>
</dbReference>
<comment type="caution">
    <text evidence="8">The sequence shown here is derived from an EMBL/GenBank/DDBJ whole genome shotgun (WGS) entry which is preliminary data.</text>
</comment>
<keyword evidence="3" id="KW-0731">Sigma factor</keyword>
<sequence>MSDDFVEFAQVAAGRLRDTAFLMCRDWHLAQDLTQITLAKVYASWKRVRQADNPHAYARKMLVRILIDQKRRASSREQAVAVTPDHGVTYPADLRVTLLDALATLPTRDRAIVVLRYWEDLSVESVAELVDVSPAVVKTQSMRSLARLRELLGDSRFELYAEDRR</sequence>
<dbReference type="PANTHER" id="PTHR43133:SF50">
    <property type="entry name" value="ECF RNA POLYMERASE SIGMA FACTOR SIGM"/>
    <property type="match status" value="1"/>
</dbReference>
<name>A0A495JVT5_9ACTN</name>
<keyword evidence="9" id="KW-1185">Reference proteome</keyword>
<dbReference type="InterPro" id="IPR036388">
    <property type="entry name" value="WH-like_DNA-bd_sf"/>
</dbReference>
<organism evidence="8 9">
    <name type="scientific">Micromonospora pisi</name>
    <dbReference type="NCBI Taxonomy" id="589240"/>
    <lineage>
        <taxon>Bacteria</taxon>
        <taxon>Bacillati</taxon>
        <taxon>Actinomycetota</taxon>
        <taxon>Actinomycetes</taxon>
        <taxon>Micromonosporales</taxon>
        <taxon>Micromonosporaceae</taxon>
        <taxon>Micromonospora</taxon>
    </lineage>
</organism>
<dbReference type="InterPro" id="IPR014284">
    <property type="entry name" value="RNA_pol_sigma-70_dom"/>
</dbReference>
<keyword evidence="5" id="KW-0804">Transcription</keyword>
<dbReference type="OrthoDB" id="3783006at2"/>
<dbReference type="AlphaFoldDB" id="A0A495JVT5"/>
<evidence type="ECO:0000259" key="7">
    <source>
        <dbReference type="Pfam" id="PF08281"/>
    </source>
</evidence>
<evidence type="ECO:0000313" key="8">
    <source>
        <dbReference type="EMBL" id="RKR92259.1"/>
    </source>
</evidence>
<dbReference type="InterPro" id="IPR013324">
    <property type="entry name" value="RNA_pol_sigma_r3/r4-like"/>
</dbReference>
<keyword evidence="4" id="KW-0238">DNA-binding</keyword>
<accession>A0A495JVT5</accession>
<keyword evidence="2" id="KW-0805">Transcription regulation</keyword>
<comment type="similarity">
    <text evidence="1">Belongs to the sigma-70 factor family. ECF subfamily.</text>
</comment>
<dbReference type="EMBL" id="RBKT01000001">
    <property type="protein sequence ID" value="RKR92259.1"/>
    <property type="molecule type" value="Genomic_DNA"/>
</dbReference>
<dbReference type="Pfam" id="PF04542">
    <property type="entry name" value="Sigma70_r2"/>
    <property type="match status" value="1"/>
</dbReference>
<reference evidence="8 9" key="1">
    <citation type="submission" date="2018-10" db="EMBL/GenBank/DDBJ databases">
        <title>Sequencing the genomes of 1000 actinobacteria strains.</title>
        <authorList>
            <person name="Klenk H.-P."/>
        </authorList>
    </citation>
    <scope>NUCLEOTIDE SEQUENCE [LARGE SCALE GENOMIC DNA]</scope>
    <source>
        <strain evidence="8 9">DSM 45175</strain>
    </source>
</reference>
<dbReference type="Proteomes" id="UP000277671">
    <property type="component" value="Unassembled WGS sequence"/>
</dbReference>
<dbReference type="GO" id="GO:0006352">
    <property type="term" value="P:DNA-templated transcription initiation"/>
    <property type="evidence" value="ECO:0007669"/>
    <property type="project" value="InterPro"/>
</dbReference>
<feature type="domain" description="RNA polymerase sigma factor 70 region 4 type 2" evidence="7">
    <location>
        <begin position="97"/>
        <end position="148"/>
    </location>
</feature>
<dbReference type="InterPro" id="IPR039425">
    <property type="entry name" value="RNA_pol_sigma-70-like"/>
</dbReference>
<dbReference type="InterPro" id="IPR007627">
    <property type="entry name" value="RNA_pol_sigma70_r2"/>
</dbReference>
<gene>
    <name evidence="8" type="ORF">BDK92_6697</name>
</gene>
<dbReference type="InterPro" id="IPR013325">
    <property type="entry name" value="RNA_pol_sigma_r2"/>
</dbReference>
<dbReference type="RefSeq" id="WP_121160287.1">
    <property type="nucleotide sequence ID" value="NZ_RBKT01000001.1"/>
</dbReference>
<evidence type="ECO:0000256" key="3">
    <source>
        <dbReference type="ARBA" id="ARBA00023082"/>
    </source>
</evidence>
<evidence type="ECO:0000256" key="4">
    <source>
        <dbReference type="ARBA" id="ARBA00023125"/>
    </source>
</evidence>
<dbReference type="SUPFAM" id="SSF88946">
    <property type="entry name" value="Sigma2 domain of RNA polymerase sigma factors"/>
    <property type="match status" value="1"/>
</dbReference>
<proteinExistence type="inferred from homology"/>
<evidence type="ECO:0000256" key="5">
    <source>
        <dbReference type="ARBA" id="ARBA00023163"/>
    </source>
</evidence>
<dbReference type="GO" id="GO:0016987">
    <property type="term" value="F:sigma factor activity"/>
    <property type="evidence" value="ECO:0007669"/>
    <property type="project" value="UniProtKB-KW"/>
</dbReference>
<protein>
    <submittedName>
        <fullName evidence="8">RNA polymerase sigma-70 factor (Sigma-E family)</fullName>
    </submittedName>
</protein>
<evidence type="ECO:0000256" key="2">
    <source>
        <dbReference type="ARBA" id="ARBA00023015"/>
    </source>
</evidence>